<dbReference type="EMBL" id="MNCJ02000323">
    <property type="protein sequence ID" value="KAF5795732.1"/>
    <property type="molecule type" value="Genomic_DNA"/>
</dbReference>
<proteinExistence type="predicted"/>
<dbReference type="Gramene" id="mRNA:HanXRQr2_Chr08g0343221">
    <property type="protein sequence ID" value="mRNA:HanXRQr2_Chr08g0343221"/>
    <property type="gene ID" value="HanXRQr2_Chr08g0343221"/>
</dbReference>
<dbReference type="EMBL" id="CM007897">
    <property type="protein sequence ID" value="OTG18768.1"/>
    <property type="molecule type" value="Genomic_DNA"/>
</dbReference>
<reference evidence="2" key="3">
    <citation type="submission" date="2020-06" db="EMBL/GenBank/DDBJ databases">
        <title>Helianthus annuus Genome sequencing and assembly Release 2.</title>
        <authorList>
            <person name="Gouzy J."/>
            <person name="Langlade N."/>
            <person name="Munos S."/>
        </authorList>
    </citation>
    <scope>NUCLEOTIDE SEQUENCE</scope>
    <source>
        <tissue evidence="2">Leaves</tissue>
    </source>
</reference>
<gene>
    <name evidence="3" type="ORF">HannXRQ_Chr08g0226691</name>
    <name evidence="2" type="ORF">HanXRQr2_Chr08g0343221</name>
</gene>
<evidence type="ECO:0000313" key="3">
    <source>
        <dbReference type="EMBL" id="OTG18768.1"/>
    </source>
</evidence>
<reference evidence="2 4" key="1">
    <citation type="journal article" date="2017" name="Nature">
        <title>The sunflower genome provides insights into oil metabolism, flowering and Asterid evolution.</title>
        <authorList>
            <person name="Badouin H."/>
            <person name="Gouzy J."/>
            <person name="Grassa C.J."/>
            <person name="Murat F."/>
            <person name="Staton S.E."/>
            <person name="Cottret L."/>
            <person name="Lelandais-Briere C."/>
            <person name="Owens G.L."/>
            <person name="Carrere S."/>
            <person name="Mayjonade B."/>
            <person name="Legrand L."/>
            <person name="Gill N."/>
            <person name="Kane N.C."/>
            <person name="Bowers J.E."/>
            <person name="Hubner S."/>
            <person name="Bellec A."/>
            <person name="Berard A."/>
            <person name="Berges H."/>
            <person name="Blanchet N."/>
            <person name="Boniface M.C."/>
            <person name="Brunel D."/>
            <person name="Catrice O."/>
            <person name="Chaidir N."/>
            <person name="Claudel C."/>
            <person name="Donnadieu C."/>
            <person name="Faraut T."/>
            <person name="Fievet G."/>
            <person name="Helmstetter N."/>
            <person name="King M."/>
            <person name="Knapp S.J."/>
            <person name="Lai Z."/>
            <person name="Le Paslier M.C."/>
            <person name="Lippi Y."/>
            <person name="Lorenzon L."/>
            <person name="Mandel J.R."/>
            <person name="Marage G."/>
            <person name="Marchand G."/>
            <person name="Marquand E."/>
            <person name="Bret-Mestries E."/>
            <person name="Morien E."/>
            <person name="Nambeesan S."/>
            <person name="Nguyen T."/>
            <person name="Pegot-Espagnet P."/>
            <person name="Pouilly N."/>
            <person name="Raftis F."/>
            <person name="Sallet E."/>
            <person name="Schiex T."/>
            <person name="Thomas J."/>
            <person name="Vandecasteele C."/>
            <person name="Vares D."/>
            <person name="Vear F."/>
            <person name="Vautrin S."/>
            <person name="Crespi M."/>
            <person name="Mangin B."/>
            <person name="Burke J.M."/>
            <person name="Salse J."/>
            <person name="Munos S."/>
            <person name="Vincourt P."/>
            <person name="Rieseberg L.H."/>
            <person name="Langlade N.B."/>
        </authorList>
    </citation>
    <scope>NUCLEOTIDE SEQUENCE [LARGE SCALE GENOMIC DNA]</scope>
    <source>
        <strain evidence="4">cv. SF193</strain>
        <tissue evidence="2">Leaves</tissue>
    </source>
</reference>
<sequence length="56" mass="6350">MLQIRFAQPSGIFLVFLIFHSVIVLHVIGWLSSRASTISLASLDDNKTVEQYLILF</sequence>
<accession>A0A251U5Z5</accession>
<protein>
    <submittedName>
        <fullName evidence="3">Uncharacterized protein</fullName>
    </submittedName>
</protein>
<dbReference type="InParanoid" id="A0A251U5Z5"/>
<evidence type="ECO:0000313" key="4">
    <source>
        <dbReference type="Proteomes" id="UP000215914"/>
    </source>
</evidence>
<reference evidence="3" key="2">
    <citation type="submission" date="2017-02" db="EMBL/GenBank/DDBJ databases">
        <title>Sunflower complete genome.</title>
        <authorList>
            <person name="Langlade N."/>
            <person name="Munos S."/>
        </authorList>
    </citation>
    <scope>NUCLEOTIDE SEQUENCE [LARGE SCALE GENOMIC DNA]</scope>
    <source>
        <tissue evidence="3">Leaves</tissue>
    </source>
</reference>
<organism evidence="3 4">
    <name type="scientific">Helianthus annuus</name>
    <name type="common">Common sunflower</name>
    <dbReference type="NCBI Taxonomy" id="4232"/>
    <lineage>
        <taxon>Eukaryota</taxon>
        <taxon>Viridiplantae</taxon>
        <taxon>Streptophyta</taxon>
        <taxon>Embryophyta</taxon>
        <taxon>Tracheophyta</taxon>
        <taxon>Spermatophyta</taxon>
        <taxon>Magnoliopsida</taxon>
        <taxon>eudicotyledons</taxon>
        <taxon>Gunneridae</taxon>
        <taxon>Pentapetalae</taxon>
        <taxon>asterids</taxon>
        <taxon>campanulids</taxon>
        <taxon>Asterales</taxon>
        <taxon>Asteraceae</taxon>
        <taxon>Asteroideae</taxon>
        <taxon>Heliantheae alliance</taxon>
        <taxon>Heliantheae</taxon>
        <taxon>Helianthus</taxon>
    </lineage>
</organism>
<keyword evidence="1" id="KW-1133">Transmembrane helix</keyword>
<dbReference type="Proteomes" id="UP000215914">
    <property type="component" value="Chromosome 8"/>
</dbReference>
<dbReference type="AlphaFoldDB" id="A0A251U5Z5"/>
<name>A0A251U5Z5_HELAN</name>
<feature type="transmembrane region" description="Helical" evidence="1">
    <location>
        <begin position="12"/>
        <end position="31"/>
    </location>
</feature>
<keyword evidence="1" id="KW-0472">Membrane</keyword>
<evidence type="ECO:0000313" key="2">
    <source>
        <dbReference type="EMBL" id="KAF5795732.1"/>
    </source>
</evidence>
<keyword evidence="4" id="KW-1185">Reference proteome</keyword>
<evidence type="ECO:0000256" key="1">
    <source>
        <dbReference type="SAM" id="Phobius"/>
    </source>
</evidence>
<keyword evidence="1" id="KW-0812">Transmembrane</keyword>